<organism evidence="1 2">
    <name type="scientific">Steinernema carpocapsae</name>
    <name type="common">Entomopathogenic nematode</name>
    <dbReference type="NCBI Taxonomy" id="34508"/>
    <lineage>
        <taxon>Eukaryota</taxon>
        <taxon>Metazoa</taxon>
        <taxon>Ecdysozoa</taxon>
        <taxon>Nematoda</taxon>
        <taxon>Chromadorea</taxon>
        <taxon>Rhabditida</taxon>
        <taxon>Tylenchina</taxon>
        <taxon>Panagrolaimomorpha</taxon>
        <taxon>Strongyloidoidea</taxon>
        <taxon>Steinernematidae</taxon>
        <taxon>Steinernema</taxon>
    </lineage>
</organism>
<protein>
    <submittedName>
        <fullName evidence="1">Uncharacterized protein</fullName>
    </submittedName>
</protein>
<keyword evidence="2" id="KW-1185">Reference proteome</keyword>
<reference evidence="1 2" key="1">
    <citation type="journal article" date="2015" name="Genome Biol.">
        <title>Comparative genomics of Steinernema reveals deeply conserved gene regulatory networks.</title>
        <authorList>
            <person name="Dillman A.R."/>
            <person name="Macchietto M."/>
            <person name="Porter C.F."/>
            <person name="Rogers A."/>
            <person name="Williams B."/>
            <person name="Antoshechkin I."/>
            <person name="Lee M.M."/>
            <person name="Goodwin Z."/>
            <person name="Lu X."/>
            <person name="Lewis E.E."/>
            <person name="Goodrich-Blair H."/>
            <person name="Stock S.P."/>
            <person name="Adams B.J."/>
            <person name="Sternberg P.W."/>
            <person name="Mortazavi A."/>
        </authorList>
    </citation>
    <scope>NUCLEOTIDE SEQUENCE [LARGE SCALE GENOMIC DNA]</scope>
    <source>
        <strain evidence="1 2">ALL</strain>
    </source>
</reference>
<comment type="caution">
    <text evidence="1">The sequence shown here is derived from an EMBL/GenBank/DDBJ whole genome shotgun (WGS) entry which is preliminary data.</text>
</comment>
<dbReference type="Proteomes" id="UP000298663">
    <property type="component" value="Unassembled WGS sequence"/>
</dbReference>
<name>A0A4U5M7T2_STECR</name>
<gene>
    <name evidence="1" type="ORF">L596_025387</name>
</gene>
<evidence type="ECO:0000313" key="1">
    <source>
        <dbReference type="EMBL" id="TKR64912.1"/>
    </source>
</evidence>
<evidence type="ECO:0000313" key="2">
    <source>
        <dbReference type="Proteomes" id="UP000298663"/>
    </source>
</evidence>
<sequence length="84" mass="9859">MAACSASKILRARVLVKFFMVETMEERCKSKRSSQLFSKLKKCNRINPNCTLTPMFTSVWTRRRLIDFNSDTTLQFHIRTTSYS</sequence>
<reference evidence="1 2" key="2">
    <citation type="journal article" date="2019" name="G3 (Bethesda)">
        <title>Hybrid Assembly of the Genome of the Entomopathogenic Nematode Steinernema carpocapsae Identifies the X-Chromosome.</title>
        <authorList>
            <person name="Serra L."/>
            <person name="Macchietto M."/>
            <person name="Macias-Munoz A."/>
            <person name="McGill C.J."/>
            <person name="Rodriguez I.M."/>
            <person name="Rodriguez B."/>
            <person name="Murad R."/>
            <person name="Mortazavi A."/>
        </authorList>
    </citation>
    <scope>NUCLEOTIDE SEQUENCE [LARGE SCALE GENOMIC DNA]</scope>
    <source>
        <strain evidence="1 2">ALL</strain>
    </source>
</reference>
<proteinExistence type="predicted"/>
<dbReference type="EMBL" id="AZBU02000009">
    <property type="protein sequence ID" value="TKR64912.1"/>
    <property type="molecule type" value="Genomic_DNA"/>
</dbReference>
<dbReference type="AlphaFoldDB" id="A0A4U5M7T2"/>
<accession>A0A4U5M7T2</accession>